<reference evidence="2 3" key="1">
    <citation type="submission" date="2019-12" db="EMBL/GenBank/DDBJ databases">
        <title>Sporaefaciens musculi gen. nov., sp. nov., a novel bacterium isolated from the caecum of an obese mouse.</title>
        <authorList>
            <person name="Rasmussen T.S."/>
            <person name="Streidl T."/>
            <person name="Hitch T.C.A."/>
            <person name="Wortmann E."/>
            <person name="Deptula P."/>
            <person name="Hansen M."/>
            <person name="Nielsen D.S."/>
            <person name="Clavel T."/>
            <person name="Vogensen F.K."/>
        </authorList>
    </citation>
    <scope>NUCLEOTIDE SEQUENCE [LARGE SCALE GENOMIC DNA]</scope>
    <source>
        <strain evidence="2 3">WCA-9-b2</strain>
    </source>
</reference>
<dbReference type="AlphaFoldDB" id="A0A7X3SKH3"/>
<name>A0A7X3SKH3_9FIRM</name>
<accession>A0A7X3SKH3</accession>
<evidence type="ECO:0000313" key="3">
    <source>
        <dbReference type="Proteomes" id="UP000460412"/>
    </source>
</evidence>
<dbReference type="Pfam" id="PF03050">
    <property type="entry name" value="DDE_Tnp_IS66"/>
    <property type="match status" value="1"/>
</dbReference>
<organism evidence="2 3">
    <name type="scientific">Sporofaciens musculi</name>
    <dbReference type="NCBI Taxonomy" id="2681861"/>
    <lineage>
        <taxon>Bacteria</taxon>
        <taxon>Bacillati</taxon>
        <taxon>Bacillota</taxon>
        <taxon>Clostridia</taxon>
        <taxon>Lachnospirales</taxon>
        <taxon>Lachnospiraceae</taxon>
        <taxon>Sporofaciens</taxon>
    </lineage>
</organism>
<evidence type="ECO:0000259" key="1">
    <source>
        <dbReference type="Pfam" id="PF03050"/>
    </source>
</evidence>
<dbReference type="EMBL" id="WUQX01000001">
    <property type="protein sequence ID" value="MXP77623.1"/>
    <property type="molecule type" value="Genomic_DNA"/>
</dbReference>
<feature type="domain" description="Transposase IS66 central" evidence="1">
    <location>
        <begin position="6"/>
        <end position="44"/>
    </location>
</feature>
<proteinExistence type="predicted"/>
<protein>
    <submittedName>
        <fullName evidence="2">Transposase</fullName>
    </submittedName>
</protein>
<gene>
    <name evidence="2" type="ORF">GN277_20395</name>
</gene>
<sequence>MEFPQAGILYKKYDMGIPLARQERDWYRLGLCLSRSTMANWVIRNWREDAVQPVIFHYARSRARKEAEKLYRGFHGYLFQIEKN</sequence>
<dbReference type="RefSeq" id="WP_159753080.1">
    <property type="nucleotide sequence ID" value="NZ_WUQX01000001.1"/>
</dbReference>
<dbReference type="InterPro" id="IPR004291">
    <property type="entry name" value="Transposase_IS66_central"/>
</dbReference>
<dbReference type="Proteomes" id="UP000460412">
    <property type="component" value="Unassembled WGS sequence"/>
</dbReference>
<evidence type="ECO:0000313" key="2">
    <source>
        <dbReference type="EMBL" id="MXP77623.1"/>
    </source>
</evidence>
<comment type="caution">
    <text evidence="2">The sequence shown here is derived from an EMBL/GenBank/DDBJ whole genome shotgun (WGS) entry which is preliminary data.</text>
</comment>
<keyword evidence="3" id="KW-1185">Reference proteome</keyword>